<dbReference type="RefSeq" id="WP_212491557.1">
    <property type="nucleotide sequence ID" value="NZ_JAFCJH010000001.1"/>
</dbReference>
<dbReference type="InterPro" id="IPR045455">
    <property type="entry name" value="NrS-1_pol-like_helicase"/>
</dbReference>
<dbReference type="Gene3D" id="3.40.50.300">
    <property type="entry name" value="P-loop containing nucleotide triphosphate hydrolases"/>
    <property type="match status" value="1"/>
</dbReference>
<gene>
    <name evidence="5" type="ORF">JQ615_01040</name>
</gene>
<dbReference type="SUPFAM" id="SSF56747">
    <property type="entry name" value="Prim-pol domain"/>
    <property type="match status" value="1"/>
</dbReference>
<organism evidence="5 6">
    <name type="scientific">Bradyrhizobium jicamae</name>
    <dbReference type="NCBI Taxonomy" id="280332"/>
    <lineage>
        <taxon>Bacteria</taxon>
        <taxon>Pseudomonadati</taxon>
        <taxon>Pseudomonadota</taxon>
        <taxon>Alphaproteobacteria</taxon>
        <taxon>Hyphomicrobiales</taxon>
        <taxon>Nitrobacteraceae</taxon>
        <taxon>Bradyrhizobium</taxon>
    </lineage>
</organism>
<dbReference type="PANTHER" id="PTHR35372">
    <property type="entry name" value="ATP BINDING PROTEIN-RELATED"/>
    <property type="match status" value="1"/>
</dbReference>
<dbReference type="InterPro" id="IPR015330">
    <property type="entry name" value="DNA_primase/pol_bifunc_N"/>
</dbReference>
<dbReference type="InterPro" id="IPR014015">
    <property type="entry name" value="Helicase_SF3_DNA-vir"/>
</dbReference>
<dbReference type="PANTHER" id="PTHR35372:SF2">
    <property type="entry name" value="SF3 HELICASE DOMAIN-CONTAINING PROTEIN"/>
    <property type="match status" value="1"/>
</dbReference>
<dbReference type="EMBL" id="JAFCJH010000001">
    <property type="protein sequence ID" value="MBR0793966.1"/>
    <property type="molecule type" value="Genomic_DNA"/>
</dbReference>
<dbReference type="PROSITE" id="PS51206">
    <property type="entry name" value="SF3_HELICASE_1"/>
    <property type="match status" value="1"/>
</dbReference>
<name>A0ABS5FC85_9BRAD</name>
<accession>A0ABS5FC85</accession>
<dbReference type="Pfam" id="PF09250">
    <property type="entry name" value="Prim-Pol"/>
    <property type="match status" value="1"/>
</dbReference>
<reference evidence="6" key="1">
    <citation type="journal article" date="2021" name="ISME J.">
        <title>Evolutionary origin and ecological implication of a unique nif island in free-living Bradyrhizobium lineages.</title>
        <authorList>
            <person name="Tao J."/>
        </authorList>
    </citation>
    <scope>NUCLEOTIDE SEQUENCE [LARGE SCALE GENOMIC DNA]</scope>
    <source>
        <strain evidence="6">SZCCT0434</strain>
    </source>
</reference>
<dbReference type="SUPFAM" id="SSF52540">
    <property type="entry name" value="P-loop containing nucleoside triphosphate hydrolases"/>
    <property type="match status" value="1"/>
</dbReference>
<dbReference type="Pfam" id="PF19263">
    <property type="entry name" value="DUF5906"/>
    <property type="match status" value="1"/>
</dbReference>
<keyword evidence="3" id="KW-0067">ATP-binding</keyword>
<keyword evidence="1" id="KW-0547">Nucleotide-binding</keyword>
<sequence length="779" mass="87121">MTTNFFDYAEKHKLALFPIPAGFKDDPGWKDGTGIIKYFSRDWSRLKVQWQHWHFDHKCNFGLIAGPSFLIIIDIDVGEVGRETAWNYWCEWCRAHGIDPADYPPQFQSAKQGWHIAFVVNDHDDYARLRQIPLIGAIEGVCKKAIIDSRIGNGYVIAAGSTFQDKPYVQLLDNPPYVAPDALVAAFGRLPRTSASSKPGQYEFEQVRALYEWMAEHDAFTEYHDWVQAGMIARAEFEDRGLELWQITNDGTASASDEERKWRSFRRDGVTLASLMKRAHDMGWKGNIRKTAAAIFEGVTLAPGLGPCPVPGAPLASSLPAPPMPRNSMIIGPGGERLPIDSEDSLALDFADQHVSELRHCEEWGKWLRWRDTLWQTDRTSGAYNLVRQHLRKLGGGMHPQDARKILSGKTVAAVERMAKTDPRIATEAAVWDADPWLLNTPRGAVDLRTCVIREARRADHMTKSTAVAPGGECPTWKTFLHRSLAGDADLISFVQRLLGYSLTGDTSEQALFFLYGQGGNGKGVLLNTVRDILADYARTAPMATFTDSANAGDRHPTDLAGLRGARFVMASETEKGRKWAEAKIKSLTGGDPIAARFMGRDFFEYVPTFKLVIAGNHKPRLSTVDEAIRRRMHMIPFTVQIPEHERDKTLPEKLRAEWGGILAWMIEGCLAWQRNGLQAPAAVRVATDEYLSSQDALATWMDERCEKAPDAWAGRTGLFASWSAWALGAREPIGNANEFYQALSNKGFPEHKRDGTRGFKGIRLRQFGDMPLPGIPQR</sequence>
<evidence type="ECO:0000256" key="3">
    <source>
        <dbReference type="ARBA" id="ARBA00022840"/>
    </source>
</evidence>
<dbReference type="InterPro" id="IPR014819">
    <property type="entry name" value="PriCT_2"/>
</dbReference>
<proteinExistence type="predicted"/>
<keyword evidence="6" id="KW-1185">Reference proteome</keyword>
<dbReference type="Pfam" id="PF08706">
    <property type="entry name" value="D5_N"/>
    <property type="match status" value="1"/>
</dbReference>
<dbReference type="SMART" id="SM00943">
    <property type="entry name" value="Prim-Pol"/>
    <property type="match status" value="1"/>
</dbReference>
<comment type="caution">
    <text evidence="5">The sequence shown here is derived from an EMBL/GenBank/DDBJ whole genome shotgun (WGS) entry which is preliminary data.</text>
</comment>
<dbReference type="Pfam" id="PF08707">
    <property type="entry name" value="PriCT_2"/>
    <property type="match status" value="1"/>
</dbReference>
<dbReference type="InterPro" id="IPR014818">
    <property type="entry name" value="Phage/plasmid_primase_P4_C"/>
</dbReference>
<protein>
    <submittedName>
        <fullName evidence="5">Bifunctional DNA primase/polymerase</fullName>
    </submittedName>
</protein>
<dbReference type="InterPro" id="IPR006500">
    <property type="entry name" value="Helicase_put_C_phage/plasmid"/>
</dbReference>
<dbReference type="SMART" id="SM00885">
    <property type="entry name" value="D5_N"/>
    <property type="match status" value="1"/>
</dbReference>
<dbReference type="InterPro" id="IPR051620">
    <property type="entry name" value="ORF904-like_C"/>
</dbReference>
<feature type="domain" description="SF3 helicase" evidence="4">
    <location>
        <begin position="490"/>
        <end position="651"/>
    </location>
</feature>
<dbReference type="InterPro" id="IPR027417">
    <property type="entry name" value="P-loop_NTPase"/>
</dbReference>
<dbReference type="NCBIfam" id="TIGR01613">
    <property type="entry name" value="primase_Cterm"/>
    <property type="match status" value="1"/>
</dbReference>
<dbReference type="Proteomes" id="UP001315278">
    <property type="component" value="Unassembled WGS sequence"/>
</dbReference>
<evidence type="ECO:0000256" key="2">
    <source>
        <dbReference type="ARBA" id="ARBA00022801"/>
    </source>
</evidence>
<keyword evidence="2" id="KW-0378">Hydrolase</keyword>
<evidence type="ECO:0000313" key="6">
    <source>
        <dbReference type="Proteomes" id="UP001315278"/>
    </source>
</evidence>
<evidence type="ECO:0000256" key="1">
    <source>
        <dbReference type="ARBA" id="ARBA00022741"/>
    </source>
</evidence>
<evidence type="ECO:0000259" key="4">
    <source>
        <dbReference type="PROSITE" id="PS51206"/>
    </source>
</evidence>
<evidence type="ECO:0000313" key="5">
    <source>
        <dbReference type="EMBL" id="MBR0793966.1"/>
    </source>
</evidence>